<comment type="caution">
    <text evidence="1">The sequence shown here is derived from an EMBL/GenBank/DDBJ whole genome shotgun (WGS) entry which is preliminary data.</text>
</comment>
<protein>
    <submittedName>
        <fullName evidence="1">Uncharacterized protein</fullName>
    </submittedName>
</protein>
<accession>A0A2H0WN65</accession>
<name>A0A2H0WN65_9BACT</name>
<organism evidence="1 2">
    <name type="scientific">Candidatus Shapirobacteria bacterium CG09_land_8_20_14_0_10_47_13</name>
    <dbReference type="NCBI Taxonomy" id="1974481"/>
    <lineage>
        <taxon>Bacteria</taxon>
        <taxon>Candidatus Shapironibacteriota</taxon>
    </lineage>
</organism>
<evidence type="ECO:0000313" key="1">
    <source>
        <dbReference type="EMBL" id="PIS14096.1"/>
    </source>
</evidence>
<proteinExistence type="predicted"/>
<gene>
    <name evidence="1" type="ORF">COT65_00800</name>
</gene>
<feature type="non-terminal residue" evidence="1">
    <location>
        <position position="1"/>
    </location>
</feature>
<sequence length="78" mass="8700">SIIGPTERYAAGRQDLAPVPAPALVIFCVSIWEPHSHIALRPGEKDMDLPARKEMAFSWESLNLLRTFIATLAKKSLR</sequence>
<evidence type="ECO:0000313" key="2">
    <source>
        <dbReference type="Proteomes" id="UP000230033"/>
    </source>
</evidence>
<reference evidence="2" key="1">
    <citation type="submission" date="2017-09" db="EMBL/GenBank/DDBJ databases">
        <title>Depth-based differentiation of microbial function through sediment-hosted aquifers and enrichment of novel symbionts in the deep terrestrial subsurface.</title>
        <authorList>
            <person name="Probst A.J."/>
            <person name="Ladd B."/>
            <person name="Jarett J.K."/>
            <person name="Geller-Mcgrath D.E."/>
            <person name="Sieber C.M.K."/>
            <person name="Emerson J.B."/>
            <person name="Anantharaman K."/>
            <person name="Thomas B.C."/>
            <person name="Malmstrom R."/>
            <person name="Stieglmeier M."/>
            <person name="Klingl A."/>
            <person name="Woyke T."/>
            <person name="Ryan C.M."/>
            <person name="Banfield J.F."/>
        </authorList>
    </citation>
    <scope>NUCLEOTIDE SEQUENCE [LARGE SCALE GENOMIC DNA]</scope>
</reference>
<dbReference type="EMBL" id="PEZJ01000009">
    <property type="protein sequence ID" value="PIS14096.1"/>
    <property type="molecule type" value="Genomic_DNA"/>
</dbReference>
<dbReference type="AlphaFoldDB" id="A0A2H0WN65"/>
<dbReference type="Proteomes" id="UP000230033">
    <property type="component" value="Unassembled WGS sequence"/>
</dbReference>